<evidence type="ECO:0000256" key="4">
    <source>
        <dbReference type="ARBA" id="ARBA00022777"/>
    </source>
</evidence>
<dbReference type="HAMAP" id="MF_00637">
    <property type="entry name" value="Anti_sigma_F"/>
    <property type="match status" value="1"/>
</dbReference>
<reference evidence="9" key="1">
    <citation type="journal article" date="2021" name="PeerJ">
        <title>Extensive microbial diversity within the chicken gut microbiome revealed by metagenomics and culture.</title>
        <authorList>
            <person name="Gilroy R."/>
            <person name="Ravi A."/>
            <person name="Getino M."/>
            <person name="Pursley I."/>
            <person name="Horton D.L."/>
            <person name="Alikhan N.F."/>
            <person name="Baker D."/>
            <person name="Gharbi K."/>
            <person name="Hall N."/>
            <person name="Watson M."/>
            <person name="Adriaenssens E.M."/>
            <person name="Foster-Nyarko E."/>
            <person name="Jarju S."/>
            <person name="Secka A."/>
            <person name="Antonio M."/>
            <person name="Oren A."/>
            <person name="Chaudhuri R.R."/>
            <person name="La Ragione R."/>
            <person name="Hildebrand F."/>
            <person name="Pallen M.J."/>
        </authorList>
    </citation>
    <scope>NUCLEOTIDE SEQUENCE</scope>
    <source>
        <strain evidence="9">USAMLcec3-2134</strain>
    </source>
</reference>
<dbReference type="InterPro" id="IPR003594">
    <property type="entry name" value="HATPase_dom"/>
</dbReference>
<name>A0A9D2SCS7_9FIRM</name>
<keyword evidence="1 7" id="KW-0723">Serine/threonine-protein kinase</keyword>
<dbReference type="GO" id="GO:0030436">
    <property type="term" value="P:asexual sporulation"/>
    <property type="evidence" value="ECO:0007669"/>
    <property type="project" value="UniProtKB-UniRule"/>
</dbReference>
<feature type="domain" description="Histidine kinase/HSP90-like ATPase" evidence="8">
    <location>
        <begin position="35"/>
        <end position="139"/>
    </location>
</feature>
<reference evidence="9" key="2">
    <citation type="submission" date="2021-04" db="EMBL/GenBank/DDBJ databases">
        <authorList>
            <person name="Gilroy R."/>
        </authorList>
    </citation>
    <scope>NUCLEOTIDE SEQUENCE</scope>
    <source>
        <strain evidence="9">USAMLcec3-2134</strain>
    </source>
</reference>
<dbReference type="GO" id="GO:0004674">
    <property type="term" value="F:protein serine/threonine kinase activity"/>
    <property type="evidence" value="ECO:0007669"/>
    <property type="project" value="UniProtKB-KW"/>
</dbReference>
<evidence type="ECO:0000256" key="1">
    <source>
        <dbReference type="ARBA" id="ARBA00022527"/>
    </source>
</evidence>
<dbReference type="PANTHER" id="PTHR35526">
    <property type="entry name" value="ANTI-SIGMA-F FACTOR RSBW-RELATED"/>
    <property type="match status" value="1"/>
</dbReference>
<dbReference type="Proteomes" id="UP000886883">
    <property type="component" value="Unassembled WGS sequence"/>
</dbReference>
<dbReference type="GO" id="GO:0016989">
    <property type="term" value="F:sigma factor antagonist activity"/>
    <property type="evidence" value="ECO:0007669"/>
    <property type="project" value="InterPro"/>
</dbReference>
<keyword evidence="5 7" id="KW-0067">ATP-binding</keyword>
<dbReference type="Gene3D" id="3.30.565.10">
    <property type="entry name" value="Histidine kinase-like ATPase, C-terminal domain"/>
    <property type="match status" value="1"/>
</dbReference>
<comment type="function">
    <text evidence="7">Binds to sigma F and blocks its ability to form an RNA polymerase holoenzyme (E-sigma F). Phosphorylates SpoIIAA on a serine residue. This phosphorylation may enable SpoIIAA to act as an anti-anti-sigma factor that counteracts SpoIIAB and thus releases sigma F from inhibition.</text>
</comment>
<evidence type="ECO:0000256" key="5">
    <source>
        <dbReference type="ARBA" id="ARBA00022840"/>
    </source>
</evidence>
<keyword evidence="2 7" id="KW-0808">Transferase</keyword>
<dbReference type="EMBL" id="DWXE01000007">
    <property type="protein sequence ID" value="HJB90293.1"/>
    <property type="molecule type" value="Genomic_DNA"/>
</dbReference>
<dbReference type="InterPro" id="IPR036890">
    <property type="entry name" value="HATPase_C_sf"/>
</dbReference>
<evidence type="ECO:0000259" key="8">
    <source>
        <dbReference type="SMART" id="SM00387"/>
    </source>
</evidence>
<dbReference type="SUPFAM" id="SSF55874">
    <property type="entry name" value="ATPase domain of HSP90 chaperone/DNA topoisomerase II/histidine kinase"/>
    <property type="match status" value="1"/>
</dbReference>
<keyword evidence="4 7" id="KW-0418">Kinase</keyword>
<dbReference type="Pfam" id="PF13581">
    <property type="entry name" value="HATPase_c_2"/>
    <property type="match status" value="1"/>
</dbReference>
<protein>
    <recommendedName>
        <fullName evidence="7">Anti-sigma F factor</fullName>
        <ecNumber evidence="7">2.7.11.1</ecNumber>
    </recommendedName>
    <alternativeName>
        <fullName evidence="7">Stage II sporulation protein AB</fullName>
    </alternativeName>
</protein>
<dbReference type="GO" id="GO:0005524">
    <property type="term" value="F:ATP binding"/>
    <property type="evidence" value="ECO:0007669"/>
    <property type="project" value="UniProtKB-KW"/>
</dbReference>
<evidence type="ECO:0000256" key="2">
    <source>
        <dbReference type="ARBA" id="ARBA00022679"/>
    </source>
</evidence>
<dbReference type="NCBIfam" id="TIGR01925">
    <property type="entry name" value="spIIAB"/>
    <property type="match status" value="1"/>
</dbReference>
<evidence type="ECO:0000313" key="9">
    <source>
        <dbReference type="EMBL" id="HJB90293.1"/>
    </source>
</evidence>
<dbReference type="PANTHER" id="PTHR35526:SF3">
    <property type="entry name" value="ANTI-SIGMA-F FACTOR RSBW"/>
    <property type="match status" value="1"/>
</dbReference>
<comment type="catalytic activity">
    <reaction evidence="7">
        <text>L-threonyl-[protein] + ATP = O-phospho-L-threonyl-[protein] + ADP + H(+)</text>
        <dbReference type="Rhea" id="RHEA:46608"/>
        <dbReference type="Rhea" id="RHEA-COMP:11060"/>
        <dbReference type="Rhea" id="RHEA-COMP:11605"/>
        <dbReference type="ChEBI" id="CHEBI:15378"/>
        <dbReference type="ChEBI" id="CHEBI:30013"/>
        <dbReference type="ChEBI" id="CHEBI:30616"/>
        <dbReference type="ChEBI" id="CHEBI:61977"/>
        <dbReference type="ChEBI" id="CHEBI:456216"/>
        <dbReference type="EC" id="2.7.11.1"/>
    </reaction>
</comment>
<dbReference type="GO" id="GO:0042174">
    <property type="term" value="P:negative regulation of sporulation resulting in formation of a cellular spore"/>
    <property type="evidence" value="ECO:0007669"/>
    <property type="project" value="InterPro"/>
</dbReference>
<comment type="catalytic activity">
    <reaction evidence="7">
        <text>L-seryl-[protein] + ATP = O-phospho-L-seryl-[protein] + ADP + H(+)</text>
        <dbReference type="Rhea" id="RHEA:17989"/>
        <dbReference type="Rhea" id="RHEA-COMP:9863"/>
        <dbReference type="Rhea" id="RHEA-COMP:11604"/>
        <dbReference type="ChEBI" id="CHEBI:15378"/>
        <dbReference type="ChEBI" id="CHEBI:29999"/>
        <dbReference type="ChEBI" id="CHEBI:30616"/>
        <dbReference type="ChEBI" id="CHEBI:83421"/>
        <dbReference type="ChEBI" id="CHEBI:456216"/>
        <dbReference type="EC" id="2.7.11.1"/>
    </reaction>
</comment>
<comment type="similarity">
    <text evidence="7">Belongs to the anti-sigma-factor family.</text>
</comment>
<dbReference type="InterPro" id="IPR010194">
    <property type="entry name" value="Anti-sigma_F"/>
</dbReference>
<keyword evidence="3 7" id="KW-0547">Nucleotide-binding</keyword>
<dbReference type="GO" id="GO:0030435">
    <property type="term" value="P:sporulation resulting in formation of a cellular spore"/>
    <property type="evidence" value="ECO:0007669"/>
    <property type="project" value="UniProtKB-KW"/>
</dbReference>
<dbReference type="AlphaFoldDB" id="A0A9D2SCS7"/>
<dbReference type="SMART" id="SM00387">
    <property type="entry name" value="HATPase_c"/>
    <property type="match status" value="1"/>
</dbReference>
<gene>
    <name evidence="7 9" type="primary">spoIIAB</name>
    <name evidence="9" type="ORF">H9763_02370</name>
</gene>
<dbReference type="EC" id="2.7.11.1" evidence="7"/>
<evidence type="ECO:0000256" key="3">
    <source>
        <dbReference type="ARBA" id="ARBA00022741"/>
    </source>
</evidence>
<keyword evidence="6 7" id="KW-0749">Sporulation</keyword>
<accession>A0A9D2SCS7</accession>
<evidence type="ECO:0000256" key="6">
    <source>
        <dbReference type="ARBA" id="ARBA00022969"/>
    </source>
</evidence>
<proteinExistence type="inferred from homology"/>
<evidence type="ECO:0000256" key="7">
    <source>
        <dbReference type="HAMAP-Rule" id="MF_00637"/>
    </source>
</evidence>
<sequence>MGNEIKLEMDALPENEGFARVAVAAFITPLNPTMEEISDVKTAVSEAVTNAVIHAYSQEGGKIRIRCSLEGDLLHMEVEDFGKGIGDVKRAMEPLFTTRPDLERSGMGFAFMEAFMDGLEVESSPGKGTKVIMEKKLGNGPWVACED</sequence>
<comment type="caution">
    <text evidence="9">The sequence shown here is derived from an EMBL/GenBank/DDBJ whole genome shotgun (WGS) entry which is preliminary data.</text>
</comment>
<dbReference type="InterPro" id="IPR050267">
    <property type="entry name" value="Anti-sigma-factor_SerPK"/>
</dbReference>
<evidence type="ECO:0000313" key="10">
    <source>
        <dbReference type="Proteomes" id="UP000886883"/>
    </source>
</evidence>
<organism evidence="9 10">
    <name type="scientific">Candidatus Eisenbergiella merdigallinarum</name>
    <dbReference type="NCBI Taxonomy" id="2838552"/>
    <lineage>
        <taxon>Bacteria</taxon>
        <taxon>Bacillati</taxon>
        <taxon>Bacillota</taxon>
        <taxon>Clostridia</taxon>
        <taxon>Lachnospirales</taxon>
        <taxon>Lachnospiraceae</taxon>
        <taxon>Eisenbergiella</taxon>
    </lineage>
</organism>